<dbReference type="InterPro" id="IPR000648">
    <property type="entry name" value="Oxysterol-bd"/>
</dbReference>
<dbReference type="GO" id="GO:0035621">
    <property type="term" value="P:ER to Golgi ceramide transport"/>
    <property type="evidence" value="ECO:0007669"/>
    <property type="project" value="TreeGrafter"/>
</dbReference>
<dbReference type="PROSITE" id="PS01013">
    <property type="entry name" value="OSBP"/>
    <property type="match status" value="1"/>
</dbReference>
<evidence type="ECO:0000256" key="5">
    <source>
        <dbReference type="ARBA" id="ARBA00022553"/>
    </source>
</evidence>
<feature type="compositionally biased region" description="Basic and acidic residues" evidence="9">
    <location>
        <begin position="409"/>
        <end position="419"/>
    </location>
</feature>
<dbReference type="InterPro" id="IPR018494">
    <property type="entry name" value="Oxysterol-bd_CS"/>
</dbReference>
<dbReference type="GO" id="GO:0097038">
    <property type="term" value="C:perinuclear endoplasmic reticulum"/>
    <property type="evidence" value="ECO:0007669"/>
    <property type="project" value="TreeGrafter"/>
</dbReference>
<dbReference type="KEGG" id="mlr:MELLADRAFT_96141"/>
<sequence>MNSNSSPPEPNSLIGQPILEGWMLKKKRKKMQGFARRYFYLTDQPATLSYSFSPQSRIRDSVYISLASISISRRSKSIHIDSGGSLVMHIKTLSDSDFVRWTNILKSLVTNGGVKEHERRQRRRKAAKKTKGSESSGGPCLGLGLNFADLNALRPLDMSTIYHSVSKMQAPLVALESIQAPLRDFLLAHPENASPPFSDSAASVAIVNYSNISPNSSTPKGKKPHLFRHHSHQSPHDGPKLMKTITDALSELRAVHLGLVDLLNAHSTSIKNQSTLSLTTPPIPRQGSDTFIKSGPAPPVPSQSGLTATSAKPPNRSLSIQRNGGGSVSPNERKPSPCPDLDAKSDSNDTESDLTFHDAASEEGGFVDLDAIHPGHAEETEFESFGTSGHGGAISSDDSETDSSSEADEPSHRRTDSVHTVKSLVNSQPLQLAQRHRHHHRPSVALTTQHVQRRTRLPAKVSGDEFSVFAMLRKNVGKDLSQVSFPISFNEPLSALQKLCEEVEYSDMLVTRAVASSDPIERLVFVSAFAVSAFCATKTRATRKPFNPILGETYECVRPDKGMKYVSEKVSHHPPIMAAYAEGDGWKFELTSSIRQKFWGKSLEVIREGLNRLTIYEGGATSGEPSGVFHWDKPSSFVRNLMSGTKYLEHIGKVTVSNDLGPEKATIEFKPGTTFGGEGSRNKVEIKVMDGDGEVQATVVGKWDSELVRSDTDELVFEANPMPERASDYYGFSKFAIELNEITEDLRPKSRLAPTDSRLRPDQRLMEEGKMDEAEVLKERLEERQRERRKKADHVPFWFEKSPGSEHWIYRGGYFENIEKSKPEWKESDLF</sequence>
<dbReference type="GO" id="GO:0034727">
    <property type="term" value="P:piecemeal microautophagy of the nucleus"/>
    <property type="evidence" value="ECO:0007669"/>
    <property type="project" value="TreeGrafter"/>
</dbReference>
<reference evidence="12" key="1">
    <citation type="journal article" date="2011" name="Proc. Natl. Acad. Sci. U.S.A.">
        <title>Obligate biotrophy features unraveled by the genomic analysis of rust fungi.</title>
        <authorList>
            <person name="Duplessis S."/>
            <person name="Cuomo C.A."/>
            <person name="Lin Y.-C."/>
            <person name="Aerts A."/>
            <person name="Tisserant E."/>
            <person name="Veneault-Fourrey C."/>
            <person name="Joly D.L."/>
            <person name="Hacquard S."/>
            <person name="Amselem J."/>
            <person name="Cantarel B.L."/>
            <person name="Chiu R."/>
            <person name="Coutinho P.M."/>
            <person name="Feau N."/>
            <person name="Field M."/>
            <person name="Frey P."/>
            <person name="Gelhaye E."/>
            <person name="Goldberg J."/>
            <person name="Grabherr M.G."/>
            <person name="Kodira C.D."/>
            <person name="Kohler A."/>
            <person name="Kuees U."/>
            <person name="Lindquist E.A."/>
            <person name="Lucas S.M."/>
            <person name="Mago R."/>
            <person name="Mauceli E."/>
            <person name="Morin E."/>
            <person name="Murat C."/>
            <person name="Pangilinan J.L."/>
            <person name="Park R."/>
            <person name="Pearson M."/>
            <person name="Quesneville H."/>
            <person name="Rouhier N."/>
            <person name="Sakthikumar S."/>
            <person name="Salamov A.A."/>
            <person name="Schmutz J."/>
            <person name="Selles B."/>
            <person name="Shapiro H."/>
            <person name="Tanguay P."/>
            <person name="Tuskan G.A."/>
            <person name="Henrissat B."/>
            <person name="Van de Peer Y."/>
            <person name="Rouze P."/>
            <person name="Ellis J.G."/>
            <person name="Dodds P.N."/>
            <person name="Schein J.E."/>
            <person name="Zhong S."/>
            <person name="Hamelin R.C."/>
            <person name="Grigoriev I.V."/>
            <person name="Szabo L.J."/>
            <person name="Martin F."/>
        </authorList>
    </citation>
    <scope>NUCLEOTIDE SEQUENCE [LARGE SCALE GENOMIC DNA]</scope>
    <source>
        <strain evidence="12">98AG31 / pathotype 3-4-7</strain>
    </source>
</reference>
<dbReference type="PANTHER" id="PTHR10972">
    <property type="entry name" value="OXYSTEROL-BINDING PROTEIN-RELATED"/>
    <property type="match status" value="1"/>
</dbReference>
<dbReference type="GO" id="GO:0006897">
    <property type="term" value="P:endocytosis"/>
    <property type="evidence" value="ECO:0007669"/>
    <property type="project" value="TreeGrafter"/>
</dbReference>
<feature type="region of interest" description="Disordered" evidence="9">
    <location>
        <begin position="213"/>
        <end position="241"/>
    </location>
</feature>
<feature type="compositionally biased region" description="Basic and acidic residues" evidence="9">
    <location>
        <begin position="757"/>
        <end position="770"/>
    </location>
</feature>
<evidence type="ECO:0000313" key="11">
    <source>
        <dbReference type="EMBL" id="EGF98128.1"/>
    </source>
</evidence>
<dbReference type="HOGENOM" id="CLU_007105_4_1_1"/>
<keyword evidence="7" id="KW-0446">Lipid-binding</keyword>
<organism evidence="12">
    <name type="scientific">Melampsora larici-populina (strain 98AG31 / pathotype 3-4-7)</name>
    <name type="common">Poplar leaf rust fungus</name>
    <dbReference type="NCBI Taxonomy" id="747676"/>
    <lineage>
        <taxon>Eukaryota</taxon>
        <taxon>Fungi</taxon>
        <taxon>Dikarya</taxon>
        <taxon>Basidiomycota</taxon>
        <taxon>Pucciniomycotina</taxon>
        <taxon>Pucciniomycetes</taxon>
        <taxon>Pucciniales</taxon>
        <taxon>Melampsoraceae</taxon>
        <taxon>Melampsora</taxon>
    </lineage>
</organism>
<protein>
    <recommendedName>
        <fullName evidence="10">PH domain-containing protein</fullName>
    </recommendedName>
</protein>
<dbReference type="EMBL" id="GL883184">
    <property type="protein sequence ID" value="EGF98128.1"/>
    <property type="molecule type" value="Genomic_DNA"/>
</dbReference>
<comment type="similarity">
    <text evidence="2 8">Belongs to the OSBP family.</text>
</comment>
<evidence type="ECO:0000256" key="8">
    <source>
        <dbReference type="RuleBase" id="RU003844"/>
    </source>
</evidence>
<dbReference type="FunFam" id="2.40.160.120:FF:000001">
    <property type="entry name" value="Oxysterol-binding protein"/>
    <property type="match status" value="1"/>
</dbReference>
<dbReference type="PANTHER" id="PTHR10972:SF203">
    <property type="entry name" value="OXYSTEROL-BINDING PROTEIN HOMOLOG 3"/>
    <property type="match status" value="1"/>
</dbReference>
<gene>
    <name evidence="11" type="ORF">MELLADRAFT_96141</name>
</gene>
<dbReference type="Proteomes" id="UP000001072">
    <property type="component" value="Unassembled WGS sequence"/>
</dbReference>
<dbReference type="GeneID" id="18937490"/>
<dbReference type="eggNOG" id="KOG1737">
    <property type="taxonomic scope" value="Eukaryota"/>
</dbReference>
<comment type="subcellular location">
    <subcellularLocation>
        <location evidence="1">Cytoplasm</location>
    </subcellularLocation>
</comment>
<dbReference type="CDD" id="cd13289">
    <property type="entry name" value="PH_Osh3p_yeast"/>
    <property type="match status" value="1"/>
</dbReference>
<feature type="region of interest" description="Disordered" evidence="9">
    <location>
        <begin position="273"/>
        <end position="353"/>
    </location>
</feature>
<dbReference type="InterPro" id="IPR001849">
    <property type="entry name" value="PH_domain"/>
</dbReference>
<keyword evidence="5" id="KW-0597">Phosphoprotein</keyword>
<evidence type="ECO:0000256" key="9">
    <source>
        <dbReference type="SAM" id="MobiDB-lite"/>
    </source>
</evidence>
<dbReference type="InterPro" id="IPR037239">
    <property type="entry name" value="OSBP_sf"/>
</dbReference>
<feature type="compositionally biased region" description="Polar residues" evidence="9">
    <location>
        <begin position="302"/>
        <end position="322"/>
    </location>
</feature>
<feature type="compositionally biased region" description="Basic and acidic residues" evidence="9">
    <location>
        <begin position="331"/>
        <end position="347"/>
    </location>
</feature>
<accession>F4SB43</accession>
<feature type="compositionally biased region" description="Acidic residues" evidence="9">
    <location>
        <begin position="397"/>
        <end position="408"/>
    </location>
</feature>
<keyword evidence="3" id="KW-0813">Transport</keyword>
<dbReference type="GO" id="GO:0006887">
    <property type="term" value="P:exocytosis"/>
    <property type="evidence" value="ECO:0007669"/>
    <property type="project" value="TreeGrafter"/>
</dbReference>
<feature type="region of interest" description="Disordered" evidence="9">
    <location>
        <begin position="750"/>
        <end position="770"/>
    </location>
</feature>
<dbReference type="Pfam" id="PF15409">
    <property type="entry name" value="PH_8"/>
    <property type="match status" value="1"/>
</dbReference>
<dbReference type="SMART" id="SM00233">
    <property type="entry name" value="PH"/>
    <property type="match status" value="1"/>
</dbReference>
<dbReference type="GO" id="GO:0005829">
    <property type="term" value="C:cytosol"/>
    <property type="evidence" value="ECO:0007669"/>
    <property type="project" value="TreeGrafter"/>
</dbReference>
<feature type="compositionally biased region" description="Basic residues" evidence="9">
    <location>
        <begin position="220"/>
        <end position="233"/>
    </location>
</feature>
<name>F4SB43_MELLP</name>
<dbReference type="Gene3D" id="2.40.160.120">
    <property type="match status" value="1"/>
</dbReference>
<feature type="region of interest" description="Disordered" evidence="9">
    <location>
        <begin position="381"/>
        <end position="419"/>
    </location>
</feature>
<feature type="compositionally biased region" description="Basic residues" evidence="9">
    <location>
        <begin position="120"/>
        <end position="130"/>
    </location>
</feature>
<dbReference type="SUPFAM" id="SSF144000">
    <property type="entry name" value="Oxysterol-binding protein-like"/>
    <property type="match status" value="1"/>
</dbReference>
<dbReference type="FunCoup" id="F4SB43">
    <property type="interactions" value="132"/>
</dbReference>
<dbReference type="VEuPathDB" id="FungiDB:MELLADRAFT_96141"/>
<keyword evidence="4" id="KW-0963">Cytoplasm</keyword>
<evidence type="ECO:0000256" key="1">
    <source>
        <dbReference type="ARBA" id="ARBA00004496"/>
    </source>
</evidence>
<dbReference type="Gene3D" id="2.30.29.30">
    <property type="entry name" value="Pleckstrin-homology domain (PH domain)/Phosphotyrosine-binding domain (PTB)"/>
    <property type="match status" value="1"/>
</dbReference>
<proteinExistence type="inferred from homology"/>
<evidence type="ECO:0000256" key="2">
    <source>
        <dbReference type="ARBA" id="ARBA00008842"/>
    </source>
</evidence>
<dbReference type="STRING" id="747676.F4SB43"/>
<evidence type="ECO:0000256" key="4">
    <source>
        <dbReference type="ARBA" id="ARBA00022490"/>
    </source>
</evidence>
<dbReference type="OrthoDB" id="416222at2759"/>
<dbReference type="RefSeq" id="XP_007418596.1">
    <property type="nucleotide sequence ID" value="XM_007418534.1"/>
</dbReference>
<dbReference type="InterPro" id="IPR041680">
    <property type="entry name" value="PH_8"/>
</dbReference>
<evidence type="ECO:0000259" key="10">
    <source>
        <dbReference type="PROSITE" id="PS50003"/>
    </source>
</evidence>
<dbReference type="InterPro" id="IPR011993">
    <property type="entry name" value="PH-like_dom_sf"/>
</dbReference>
<evidence type="ECO:0000313" key="12">
    <source>
        <dbReference type="Proteomes" id="UP000001072"/>
    </source>
</evidence>
<evidence type="ECO:0000256" key="6">
    <source>
        <dbReference type="ARBA" id="ARBA00023055"/>
    </source>
</evidence>
<dbReference type="GO" id="GO:0032541">
    <property type="term" value="C:cortical endoplasmic reticulum"/>
    <property type="evidence" value="ECO:0007669"/>
    <property type="project" value="TreeGrafter"/>
</dbReference>
<feature type="region of interest" description="Disordered" evidence="9">
    <location>
        <begin position="113"/>
        <end position="137"/>
    </location>
</feature>
<evidence type="ECO:0000256" key="3">
    <source>
        <dbReference type="ARBA" id="ARBA00022448"/>
    </source>
</evidence>
<dbReference type="GO" id="GO:0005886">
    <property type="term" value="C:plasma membrane"/>
    <property type="evidence" value="ECO:0007669"/>
    <property type="project" value="TreeGrafter"/>
</dbReference>
<dbReference type="GO" id="GO:0120009">
    <property type="term" value="P:intermembrane lipid transfer"/>
    <property type="evidence" value="ECO:0007669"/>
    <property type="project" value="UniProtKB-ARBA"/>
</dbReference>
<dbReference type="AlphaFoldDB" id="F4SB43"/>
<dbReference type="InParanoid" id="F4SB43"/>
<feature type="domain" description="PH" evidence="10">
    <location>
        <begin position="16"/>
        <end position="110"/>
    </location>
</feature>
<dbReference type="Pfam" id="PF01237">
    <property type="entry name" value="Oxysterol_BP"/>
    <property type="match status" value="1"/>
</dbReference>
<keyword evidence="6" id="KW-0445">Lipid transport</keyword>
<dbReference type="GO" id="GO:0030011">
    <property type="term" value="P:maintenance of cell polarity"/>
    <property type="evidence" value="ECO:0007669"/>
    <property type="project" value="TreeGrafter"/>
</dbReference>
<keyword evidence="12" id="KW-1185">Reference proteome</keyword>
<dbReference type="PROSITE" id="PS50003">
    <property type="entry name" value="PH_DOMAIN"/>
    <property type="match status" value="1"/>
</dbReference>
<evidence type="ECO:0000256" key="7">
    <source>
        <dbReference type="ARBA" id="ARBA00023121"/>
    </source>
</evidence>
<dbReference type="SUPFAM" id="SSF50729">
    <property type="entry name" value="PH domain-like"/>
    <property type="match status" value="1"/>
</dbReference>
<dbReference type="GO" id="GO:0032934">
    <property type="term" value="F:sterol binding"/>
    <property type="evidence" value="ECO:0007669"/>
    <property type="project" value="TreeGrafter"/>
</dbReference>